<feature type="domain" description="CheR-type methyltransferase" evidence="6">
    <location>
        <begin position="11"/>
        <end position="289"/>
    </location>
</feature>
<dbReference type="AlphaFoldDB" id="A0A8T0C495"/>
<dbReference type="Pfam" id="PF03705">
    <property type="entry name" value="CheR_N"/>
    <property type="match status" value="1"/>
</dbReference>
<dbReference type="InterPro" id="IPR029063">
    <property type="entry name" value="SAM-dependent_MTases_sf"/>
</dbReference>
<proteinExistence type="predicted"/>
<evidence type="ECO:0000256" key="1">
    <source>
        <dbReference type="ARBA" id="ARBA00001541"/>
    </source>
</evidence>
<evidence type="ECO:0000259" key="6">
    <source>
        <dbReference type="PROSITE" id="PS50123"/>
    </source>
</evidence>
<evidence type="ECO:0000256" key="4">
    <source>
        <dbReference type="ARBA" id="ARBA00022679"/>
    </source>
</evidence>
<keyword evidence="4" id="KW-0808">Transferase</keyword>
<comment type="catalytic activity">
    <reaction evidence="1">
        <text>L-glutamyl-[protein] + S-adenosyl-L-methionine = [protein]-L-glutamate 5-O-methyl ester + S-adenosyl-L-homocysteine</text>
        <dbReference type="Rhea" id="RHEA:24452"/>
        <dbReference type="Rhea" id="RHEA-COMP:10208"/>
        <dbReference type="Rhea" id="RHEA-COMP:10311"/>
        <dbReference type="ChEBI" id="CHEBI:29973"/>
        <dbReference type="ChEBI" id="CHEBI:57856"/>
        <dbReference type="ChEBI" id="CHEBI:59789"/>
        <dbReference type="ChEBI" id="CHEBI:82795"/>
        <dbReference type="EC" id="2.1.1.80"/>
    </reaction>
</comment>
<dbReference type="Proteomes" id="UP000016480">
    <property type="component" value="Unassembled WGS sequence"/>
</dbReference>
<evidence type="ECO:0000313" key="7">
    <source>
        <dbReference type="EMBL" id="KAF7783493.1"/>
    </source>
</evidence>
<dbReference type="SUPFAM" id="SSF47757">
    <property type="entry name" value="Chemotaxis receptor methyltransferase CheR, N-terminal domain"/>
    <property type="match status" value="1"/>
</dbReference>
<evidence type="ECO:0000256" key="5">
    <source>
        <dbReference type="ARBA" id="ARBA00022691"/>
    </source>
</evidence>
<dbReference type="EMBL" id="AHCD03000043">
    <property type="protein sequence ID" value="KAF7783493.1"/>
    <property type="molecule type" value="Genomic_DNA"/>
</dbReference>
<dbReference type="Gene3D" id="1.10.155.10">
    <property type="entry name" value="Chemotaxis receptor methyltransferase CheR, N-terminal domain"/>
    <property type="match status" value="1"/>
</dbReference>
<keyword evidence="5" id="KW-0949">S-adenosyl-L-methionine</keyword>
<accession>A0A8T0C495</accession>
<dbReference type="InterPro" id="IPR022641">
    <property type="entry name" value="CheR_N"/>
</dbReference>
<dbReference type="CDD" id="cd02440">
    <property type="entry name" value="AdoMet_MTases"/>
    <property type="match status" value="1"/>
</dbReference>
<comment type="caution">
    <text evidence="7">The sequence shown here is derived from an EMBL/GenBank/DDBJ whole genome shotgun (WGS) entry which is preliminary data.</text>
</comment>
<dbReference type="EC" id="2.1.1.80" evidence="2"/>
<dbReference type="InterPro" id="IPR036804">
    <property type="entry name" value="CheR_N_sf"/>
</dbReference>
<sequence length="289" mass="32513">MGSLRLISGGNTLENKHLEQSEYDQFRTFLEQQCGIVLGDNKLYLVKSRLAPLMSRFSVDSLSALVSKTLSPHERQLRAAVVDAMTTNETLWFRDQYPFELLKTKIFPEFKDLRRPVKIWSAASSSGQEPYSIAMSANEYQTSNPGALKMGVQIVGTDISNTMLDMCKNAEYDALALARGLSPERKKKFFSDSGNGMAKVNEPIRRMVNFRHLNLLDSYALLGKFDVIFCRNVLIYFSPDVKAKIISQFAQALNPNGYLFLGASESMAGLNNDFDMLRCNPGIIYQKKS</sequence>
<dbReference type="SUPFAM" id="SSF53335">
    <property type="entry name" value="S-adenosyl-L-methionine-dependent methyltransferases"/>
    <property type="match status" value="1"/>
</dbReference>
<evidence type="ECO:0000256" key="3">
    <source>
        <dbReference type="ARBA" id="ARBA00022603"/>
    </source>
</evidence>
<dbReference type="InterPro" id="IPR022642">
    <property type="entry name" value="CheR_C"/>
</dbReference>
<keyword evidence="3 7" id="KW-0489">Methyltransferase</keyword>
<dbReference type="Gene3D" id="3.40.50.150">
    <property type="entry name" value="Vaccinia Virus protein VP39"/>
    <property type="match status" value="1"/>
</dbReference>
<dbReference type="InterPro" id="IPR050903">
    <property type="entry name" value="Bact_Chemotaxis_MeTrfase"/>
</dbReference>
<dbReference type="PRINTS" id="PR00996">
    <property type="entry name" value="CHERMTFRASE"/>
</dbReference>
<dbReference type="PROSITE" id="PS50123">
    <property type="entry name" value="CHER"/>
    <property type="match status" value="1"/>
</dbReference>
<dbReference type="PANTHER" id="PTHR24422:SF21">
    <property type="entry name" value="CHEMOTAXIS PROTEIN METHYLTRANSFERASE 1"/>
    <property type="match status" value="1"/>
</dbReference>
<reference evidence="7 8" key="1">
    <citation type="journal article" date="2012" name="J. Bacteriol.">
        <title>Genome sequence of the cycloprodigiosin-producing bacterial strain Pseudoalteromonas rubra ATCC 29570(T).</title>
        <authorList>
            <person name="Xie B.B."/>
            <person name="Shu Y.L."/>
            <person name="Qin Q.L."/>
            <person name="Rong J.C."/>
            <person name="Zhang X.Y."/>
            <person name="Chen X.L."/>
            <person name="Zhou B.C."/>
            <person name="Zhang Y.Z."/>
        </authorList>
    </citation>
    <scope>NUCLEOTIDE SEQUENCE [LARGE SCALE GENOMIC DNA]</scope>
    <source>
        <strain evidence="7 8">DSM 6842</strain>
    </source>
</reference>
<organism evidence="7 8">
    <name type="scientific">Pseudoalteromonas rubra</name>
    <dbReference type="NCBI Taxonomy" id="43658"/>
    <lineage>
        <taxon>Bacteria</taxon>
        <taxon>Pseudomonadati</taxon>
        <taxon>Pseudomonadota</taxon>
        <taxon>Gammaproteobacteria</taxon>
        <taxon>Alteromonadales</taxon>
        <taxon>Pseudoalteromonadaceae</taxon>
        <taxon>Pseudoalteromonas</taxon>
    </lineage>
</organism>
<dbReference type="PANTHER" id="PTHR24422">
    <property type="entry name" value="CHEMOTAXIS PROTEIN METHYLTRANSFERASE"/>
    <property type="match status" value="1"/>
</dbReference>
<dbReference type="SMART" id="SM00138">
    <property type="entry name" value="MeTrc"/>
    <property type="match status" value="1"/>
</dbReference>
<dbReference type="Pfam" id="PF01739">
    <property type="entry name" value="CheR"/>
    <property type="match status" value="1"/>
</dbReference>
<dbReference type="GO" id="GO:0032259">
    <property type="term" value="P:methylation"/>
    <property type="evidence" value="ECO:0007669"/>
    <property type="project" value="UniProtKB-KW"/>
</dbReference>
<dbReference type="InterPro" id="IPR000780">
    <property type="entry name" value="CheR_MeTrfase"/>
</dbReference>
<gene>
    <name evidence="7" type="primary">cheR</name>
    <name evidence="7" type="ORF">PRUB_a3277</name>
</gene>
<evidence type="ECO:0000256" key="2">
    <source>
        <dbReference type="ARBA" id="ARBA00012534"/>
    </source>
</evidence>
<name>A0A8T0C495_9GAMM</name>
<evidence type="ECO:0000313" key="8">
    <source>
        <dbReference type="Proteomes" id="UP000016480"/>
    </source>
</evidence>
<protein>
    <recommendedName>
        <fullName evidence="2">protein-glutamate O-methyltransferase</fullName>
        <ecNumber evidence="2">2.1.1.80</ecNumber>
    </recommendedName>
</protein>
<dbReference type="GO" id="GO:0008983">
    <property type="term" value="F:protein-glutamate O-methyltransferase activity"/>
    <property type="evidence" value="ECO:0007669"/>
    <property type="project" value="UniProtKB-EC"/>
</dbReference>